<organism evidence="3">
    <name type="scientific">Melampsora larici-populina (strain 98AG31 / pathotype 3-4-7)</name>
    <name type="common">Poplar leaf rust fungus</name>
    <dbReference type="NCBI Taxonomy" id="747676"/>
    <lineage>
        <taxon>Eukaryota</taxon>
        <taxon>Fungi</taxon>
        <taxon>Dikarya</taxon>
        <taxon>Basidiomycota</taxon>
        <taxon>Pucciniomycotina</taxon>
        <taxon>Pucciniomycetes</taxon>
        <taxon>Pucciniales</taxon>
        <taxon>Melampsoraceae</taxon>
        <taxon>Melampsora</taxon>
    </lineage>
</organism>
<evidence type="ECO:0000313" key="2">
    <source>
        <dbReference type="EMBL" id="EGG05686.1"/>
    </source>
</evidence>
<dbReference type="SUPFAM" id="SSF46565">
    <property type="entry name" value="Chaperone J-domain"/>
    <property type="match status" value="1"/>
</dbReference>
<protein>
    <recommendedName>
        <fullName evidence="1">J domain-containing protein</fullName>
    </recommendedName>
</protein>
<evidence type="ECO:0000259" key="1">
    <source>
        <dbReference type="PROSITE" id="PS50076"/>
    </source>
</evidence>
<sequence>MPPTIKSHRAPPDPTLQHQQRVDQLMDQAEFANLKGSYTDSAKIYLQLLDFYSTKMARCESQNGTIGRGPHTGWILSCFNLTRCYLRLQQPQAAFDTLQQAWNPDSSLIIPATHPKYLELSHLYFEVEASLNDGTEDRKYRLALAPTANPAQIKSRWRSCMLYFHPDKGGHTGVAQQIAAAAEVLLDPESRRQYDAKVHAMSFER</sequence>
<dbReference type="Pfam" id="PF00226">
    <property type="entry name" value="DnaJ"/>
    <property type="match status" value="1"/>
</dbReference>
<dbReference type="CDD" id="cd06257">
    <property type="entry name" value="DnaJ"/>
    <property type="match status" value="1"/>
</dbReference>
<dbReference type="RefSeq" id="XP_007411175.1">
    <property type="nucleotide sequence ID" value="XM_007411113.1"/>
</dbReference>
<dbReference type="InterPro" id="IPR036869">
    <property type="entry name" value="J_dom_sf"/>
</dbReference>
<dbReference type="HOGENOM" id="CLU_1337773_0_0_1"/>
<evidence type="ECO:0000313" key="3">
    <source>
        <dbReference type="Proteomes" id="UP000001072"/>
    </source>
</evidence>
<dbReference type="AlphaFoldDB" id="F4RPS9"/>
<gene>
    <name evidence="2" type="ORF">MELLADRAFT_107435</name>
</gene>
<dbReference type="InParanoid" id="F4RPS9"/>
<feature type="domain" description="J" evidence="1">
    <location>
        <begin position="137"/>
        <end position="198"/>
    </location>
</feature>
<dbReference type="PROSITE" id="PS50076">
    <property type="entry name" value="DNAJ_2"/>
    <property type="match status" value="1"/>
</dbReference>
<dbReference type="KEGG" id="mlr:MELLADRAFT_107435"/>
<dbReference type="InterPro" id="IPR001623">
    <property type="entry name" value="DnaJ_domain"/>
</dbReference>
<proteinExistence type="predicted"/>
<name>F4RPS9_MELLP</name>
<keyword evidence="3" id="KW-1185">Reference proteome</keyword>
<dbReference type="Gene3D" id="1.10.287.110">
    <property type="entry name" value="DnaJ domain"/>
    <property type="match status" value="1"/>
</dbReference>
<accession>F4RPS9</accession>
<dbReference type="Proteomes" id="UP000001072">
    <property type="component" value="Unassembled WGS sequence"/>
</dbReference>
<reference evidence="3" key="1">
    <citation type="journal article" date="2011" name="Proc. Natl. Acad. Sci. U.S.A.">
        <title>Obligate biotrophy features unraveled by the genomic analysis of rust fungi.</title>
        <authorList>
            <person name="Duplessis S."/>
            <person name="Cuomo C.A."/>
            <person name="Lin Y.-C."/>
            <person name="Aerts A."/>
            <person name="Tisserant E."/>
            <person name="Veneault-Fourrey C."/>
            <person name="Joly D.L."/>
            <person name="Hacquard S."/>
            <person name="Amselem J."/>
            <person name="Cantarel B.L."/>
            <person name="Chiu R."/>
            <person name="Coutinho P.M."/>
            <person name="Feau N."/>
            <person name="Field M."/>
            <person name="Frey P."/>
            <person name="Gelhaye E."/>
            <person name="Goldberg J."/>
            <person name="Grabherr M.G."/>
            <person name="Kodira C.D."/>
            <person name="Kohler A."/>
            <person name="Kuees U."/>
            <person name="Lindquist E.A."/>
            <person name="Lucas S.M."/>
            <person name="Mago R."/>
            <person name="Mauceli E."/>
            <person name="Morin E."/>
            <person name="Murat C."/>
            <person name="Pangilinan J.L."/>
            <person name="Park R."/>
            <person name="Pearson M."/>
            <person name="Quesneville H."/>
            <person name="Rouhier N."/>
            <person name="Sakthikumar S."/>
            <person name="Salamov A.A."/>
            <person name="Schmutz J."/>
            <person name="Selles B."/>
            <person name="Shapiro H."/>
            <person name="Tanguay P."/>
            <person name="Tuskan G.A."/>
            <person name="Henrissat B."/>
            <person name="Van de Peer Y."/>
            <person name="Rouze P."/>
            <person name="Ellis J.G."/>
            <person name="Dodds P.N."/>
            <person name="Schein J.E."/>
            <person name="Zhong S."/>
            <person name="Hamelin R.C."/>
            <person name="Grigoriev I.V."/>
            <person name="Szabo L.J."/>
            <person name="Martin F."/>
        </authorList>
    </citation>
    <scope>NUCLEOTIDE SEQUENCE [LARGE SCALE GENOMIC DNA]</scope>
    <source>
        <strain evidence="3">98AG31 / pathotype 3-4-7</strain>
    </source>
</reference>
<dbReference type="EMBL" id="GL883112">
    <property type="protein sequence ID" value="EGG05686.1"/>
    <property type="molecule type" value="Genomic_DNA"/>
</dbReference>
<dbReference type="VEuPathDB" id="FungiDB:MELLADRAFT_107435"/>
<dbReference type="OrthoDB" id="10250354at2759"/>
<dbReference type="GeneID" id="18923172"/>